<dbReference type="Gene3D" id="3.30.470.20">
    <property type="entry name" value="ATP-grasp fold, B domain"/>
    <property type="match status" value="1"/>
</dbReference>
<dbReference type="InterPro" id="IPR013815">
    <property type="entry name" value="ATP_grasp_subdomain_1"/>
</dbReference>
<keyword evidence="4" id="KW-1185">Reference proteome</keyword>
<dbReference type="InterPro" id="IPR011761">
    <property type="entry name" value="ATP-grasp"/>
</dbReference>
<evidence type="ECO:0000313" key="3">
    <source>
        <dbReference type="EMBL" id="NKE70671.1"/>
    </source>
</evidence>
<keyword evidence="1" id="KW-0547">Nucleotide-binding</keyword>
<name>A0A7X6IAN8_9BACT</name>
<dbReference type="RefSeq" id="WP_168058909.1">
    <property type="nucleotide sequence ID" value="NZ_VTOW01000001.1"/>
</dbReference>
<dbReference type="Gene3D" id="3.40.50.20">
    <property type="match status" value="1"/>
</dbReference>
<dbReference type="EMBL" id="VTOW01000001">
    <property type="protein sequence ID" value="NKE70671.1"/>
    <property type="molecule type" value="Genomic_DNA"/>
</dbReference>
<dbReference type="GO" id="GO:0005524">
    <property type="term" value="F:ATP binding"/>
    <property type="evidence" value="ECO:0007669"/>
    <property type="project" value="UniProtKB-UniRule"/>
</dbReference>
<keyword evidence="1" id="KW-0067">ATP-binding</keyword>
<evidence type="ECO:0000256" key="1">
    <source>
        <dbReference type="PROSITE-ProRule" id="PRU00409"/>
    </source>
</evidence>
<dbReference type="Gene3D" id="3.30.1490.20">
    <property type="entry name" value="ATP-grasp fold, A domain"/>
    <property type="match status" value="1"/>
</dbReference>
<dbReference type="Proteomes" id="UP000534783">
    <property type="component" value="Unassembled WGS sequence"/>
</dbReference>
<dbReference type="SUPFAM" id="SSF56059">
    <property type="entry name" value="Glutathione synthetase ATP-binding domain-like"/>
    <property type="match status" value="1"/>
</dbReference>
<feature type="domain" description="ATP-grasp" evidence="2">
    <location>
        <begin position="118"/>
        <end position="310"/>
    </location>
</feature>
<dbReference type="AlphaFoldDB" id="A0A7X6IAN8"/>
<protein>
    <submittedName>
        <fullName evidence="3">Carboxylate--amine ligase</fullName>
    </submittedName>
</protein>
<dbReference type="GO" id="GO:0016874">
    <property type="term" value="F:ligase activity"/>
    <property type="evidence" value="ECO:0007669"/>
    <property type="project" value="UniProtKB-KW"/>
</dbReference>
<dbReference type="PROSITE" id="PS50975">
    <property type="entry name" value="ATP_GRASP"/>
    <property type="match status" value="1"/>
</dbReference>
<keyword evidence="3" id="KW-0436">Ligase</keyword>
<dbReference type="Pfam" id="PF15632">
    <property type="entry name" value="ATPgrasp_Ter"/>
    <property type="match status" value="1"/>
</dbReference>
<gene>
    <name evidence="3" type="ORF">MNODULE_07970</name>
</gene>
<dbReference type="GO" id="GO:0046872">
    <property type="term" value="F:metal ion binding"/>
    <property type="evidence" value="ECO:0007669"/>
    <property type="project" value="InterPro"/>
</dbReference>
<organism evidence="3 4">
    <name type="scientific">Candidatus Manganitrophus noduliformans</name>
    <dbReference type="NCBI Taxonomy" id="2606439"/>
    <lineage>
        <taxon>Bacteria</taxon>
        <taxon>Pseudomonadati</taxon>
        <taxon>Nitrospirota</taxon>
        <taxon>Nitrospiria</taxon>
        <taxon>Candidatus Troglogloeales</taxon>
        <taxon>Candidatus Manganitrophaceae</taxon>
        <taxon>Candidatus Manganitrophus</taxon>
    </lineage>
</organism>
<proteinExistence type="predicted"/>
<evidence type="ECO:0000259" key="2">
    <source>
        <dbReference type="PROSITE" id="PS50975"/>
    </source>
</evidence>
<comment type="caution">
    <text evidence="3">The sequence shown here is derived from an EMBL/GenBank/DDBJ whole genome shotgun (WGS) entry which is preliminary data.</text>
</comment>
<accession>A0A7X6IAN8</accession>
<sequence>MKVFVTDGAQNHALAVARSLGAKGVEVVVGESSVLSKGGFSRYCRQRRVYPSPAESVGGFLSWMVEEMKKGEYDFLLPMTEGCLLPISANRDRFLPYVRLPLPSHEAIFQACNKADTLALAQQEGVPIPQTWFVEELTELPALAKTIPYPVVIKPKWSSFWKGDRMMSGGGAAYAFGPEELVEKFRRVHQEIPFPLIQSFVPGRGYGLYALFEEGRPRVLFAHERLRDVRPTGSGSALRRSIPPDPLLTKHAVSLLKALKWHGVAMVEFKWERERSEPVLMEINGRFWNSLPLAIAAGVDFPWLLLQMAQGKPFDDFPAYQTDLLCRWFLGDCRHLFSVLRGAPPGWPVPFPGRGKTLLDFLKSHRRGIVSDTFRWEDPMPGLIEWLYFAFTKAPGYFRSSKRRLAKHAEPV</sequence>
<reference evidence="3 4" key="1">
    <citation type="journal article" date="2020" name="Nature">
        <title>Bacterial chemolithoautotrophy via manganese oxidation.</title>
        <authorList>
            <person name="Yu H."/>
            <person name="Leadbetter J.R."/>
        </authorList>
    </citation>
    <scope>NUCLEOTIDE SEQUENCE [LARGE SCALE GENOMIC DNA]</scope>
    <source>
        <strain evidence="3 4">Mn-1</strain>
    </source>
</reference>
<evidence type="ECO:0000313" key="4">
    <source>
        <dbReference type="Proteomes" id="UP000534783"/>
    </source>
</evidence>